<sequence length="60" mass="6607">MCESSFQSFGFVALIFAVATMKAAALSDEDFPCSPTKETVKLDIVPKRHGPRSNPQFDLE</sequence>
<evidence type="ECO:0000313" key="2">
    <source>
        <dbReference type="EMBL" id="KOM56687.1"/>
    </source>
</evidence>
<protein>
    <recommendedName>
        <fullName evidence="4">Cupin type-1 domain-containing protein</fullName>
    </recommendedName>
</protein>
<evidence type="ECO:0000313" key="3">
    <source>
        <dbReference type="Proteomes" id="UP000053144"/>
    </source>
</evidence>
<dbReference type="EMBL" id="CM003380">
    <property type="protein sequence ID" value="KOM56687.1"/>
    <property type="molecule type" value="Genomic_DNA"/>
</dbReference>
<keyword evidence="1" id="KW-0732">Signal</keyword>
<reference evidence="3" key="1">
    <citation type="journal article" date="2015" name="Proc. Natl. Acad. Sci. U.S.A.">
        <title>Genome sequencing of adzuki bean (Vigna angularis) provides insight into high starch and low fat accumulation and domestication.</title>
        <authorList>
            <person name="Yang K."/>
            <person name="Tian Z."/>
            <person name="Chen C."/>
            <person name="Luo L."/>
            <person name="Zhao B."/>
            <person name="Wang Z."/>
            <person name="Yu L."/>
            <person name="Li Y."/>
            <person name="Sun Y."/>
            <person name="Li W."/>
            <person name="Chen Y."/>
            <person name="Li Y."/>
            <person name="Zhang Y."/>
            <person name="Ai D."/>
            <person name="Zhao J."/>
            <person name="Shang C."/>
            <person name="Ma Y."/>
            <person name="Wu B."/>
            <person name="Wang M."/>
            <person name="Gao L."/>
            <person name="Sun D."/>
            <person name="Zhang P."/>
            <person name="Guo F."/>
            <person name="Wang W."/>
            <person name="Li Y."/>
            <person name="Wang J."/>
            <person name="Varshney R.K."/>
            <person name="Wang J."/>
            <person name="Ling H.Q."/>
            <person name="Wan P."/>
        </authorList>
    </citation>
    <scope>NUCLEOTIDE SEQUENCE</scope>
    <source>
        <strain evidence="3">cv. Jingnong 6</strain>
    </source>
</reference>
<dbReference type="Gramene" id="KOM56687">
    <property type="protein sequence ID" value="KOM56687"/>
    <property type="gene ID" value="LR48_Vigan10g257900"/>
</dbReference>
<evidence type="ECO:0008006" key="4">
    <source>
        <dbReference type="Google" id="ProtNLM"/>
    </source>
</evidence>
<feature type="chain" id="PRO_5005596848" description="Cupin type-1 domain-containing protein" evidence="1">
    <location>
        <begin position="26"/>
        <end position="60"/>
    </location>
</feature>
<name>A0A0L9VP58_PHAAN</name>
<gene>
    <name evidence="2" type="ORF">LR48_Vigan10g257900</name>
</gene>
<accession>A0A0L9VP58</accession>
<dbReference type="Proteomes" id="UP000053144">
    <property type="component" value="Chromosome 10"/>
</dbReference>
<evidence type="ECO:0000256" key="1">
    <source>
        <dbReference type="SAM" id="SignalP"/>
    </source>
</evidence>
<feature type="signal peptide" evidence="1">
    <location>
        <begin position="1"/>
        <end position="25"/>
    </location>
</feature>
<proteinExistence type="predicted"/>
<dbReference type="AlphaFoldDB" id="A0A0L9VP58"/>
<organism evidence="2 3">
    <name type="scientific">Phaseolus angularis</name>
    <name type="common">Azuki bean</name>
    <name type="synonym">Vigna angularis</name>
    <dbReference type="NCBI Taxonomy" id="3914"/>
    <lineage>
        <taxon>Eukaryota</taxon>
        <taxon>Viridiplantae</taxon>
        <taxon>Streptophyta</taxon>
        <taxon>Embryophyta</taxon>
        <taxon>Tracheophyta</taxon>
        <taxon>Spermatophyta</taxon>
        <taxon>Magnoliopsida</taxon>
        <taxon>eudicotyledons</taxon>
        <taxon>Gunneridae</taxon>
        <taxon>Pentapetalae</taxon>
        <taxon>rosids</taxon>
        <taxon>fabids</taxon>
        <taxon>Fabales</taxon>
        <taxon>Fabaceae</taxon>
        <taxon>Papilionoideae</taxon>
        <taxon>50 kb inversion clade</taxon>
        <taxon>NPAAA clade</taxon>
        <taxon>indigoferoid/millettioid clade</taxon>
        <taxon>Phaseoleae</taxon>
        <taxon>Vigna</taxon>
    </lineage>
</organism>